<dbReference type="WBParaSite" id="nOo.2.0.1.t12820-RA">
    <property type="protein sequence ID" value="nOo.2.0.1.t12820-RA"/>
    <property type="gene ID" value="nOo.2.0.1.g12820"/>
</dbReference>
<dbReference type="PROSITE" id="PS51324">
    <property type="entry name" value="ERV_ALR"/>
    <property type="match status" value="1"/>
</dbReference>
<keyword evidence="10" id="KW-1185">Reference proteome</keyword>
<dbReference type="GO" id="GO:0005615">
    <property type="term" value="C:extracellular space"/>
    <property type="evidence" value="ECO:0007669"/>
    <property type="project" value="TreeGrafter"/>
</dbReference>
<evidence type="ECO:0000259" key="8">
    <source>
        <dbReference type="PROSITE" id="PS51324"/>
    </source>
</evidence>
<comment type="cofactor">
    <cofactor evidence="1 7">
        <name>FAD</name>
        <dbReference type="ChEBI" id="CHEBI:57692"/>
    </cofactor>
</comment>
<evidence type="ECO:0000313" key="9">
    <source>
        <dbReference type="EMBL" id="VDN00088.1"/>
    </source>
</evidence>
<keyword evidence="4 7" id="KW-0274">FAD</keyword>
<dbReference type="GO" id="GO:0003756">
    <property type="term" value="F:protein disulfide isomerase activity"/>
    <property type="evidence" value="ECO:0007669"/>
    <property type="project" value="TreeGrafter"/>
</dbReference>
<dbReference type="STRING" id="42157.A0A182EXC1"/>
<evidence type="ECO:0000256" key="6">
    <source>
        <dbReference type="ARBA" id="ARBA00023157"/>
    </source>
</evidence>
<dbReference type="GO" id="GO:0000139">
    <property type="term" value="C:Golgi membrane"/>
    <property type="evidence" value="ECO:0007669"/>
    <property type="project" value="TreeGrafter"/>
</dbReference>
<feature type="domain" description="ERV/ALR sulfhydryl oxidase" evidence="8">
    <location>
        <begin position="19"/>
        <end position="69"/>
    </location>
</feature>
<sequence length="69" mass="7926">EESNYPFPINAEWEHCAGSSPQFRGYTCALWTTFHALTVQAYKNGFNDPKFNPIAPLVAIRNWLRKNVP</sequence>
<protein>
    <recommendedName>
        <fullName evidence="7">Sulfhydryl oxidase</fullName>
        <ecNumber evidence="7">1.8.3.2</ecNumber>
    </recommendedName>
</protein>
<dbReference type="InterPro" id="IPR036774">
    <property type="entry name" value="ERV/ALR_sulphydryl_oxid_sf"/>
</dbReference>
<dbReference type="Gene3D" id="1.20.120.310">
    <property type="entry name" value="ERV/ALR sulfhydryl oxidase domain"/>
    <property type="match status" value="1"/>
</dbReference>
<evidence type="ECO:0000313" key="11">
    <source>
        <dbReference type="WBParaSite" id="nOo.2.0.1.t12820-RA"/>
    </source>
</evidence>
<keyword evidence="3" id="KW-0732">Signal</keyword>
<dbReference type="GO" id="GO:0016971">
    <property type="term" value="F:flavin-dependent sulfhydryl oxidase activity"/>
    <property type="evidence" value="ECO:0007669"/>
    <property type="project" value="InterPro"/>
</dbReference>
<evidence type="ECO:0000256" key="4">
    <source>
        <dbReference type="ARBA" id="ARBA00022827"/>
    </source>
</evidence>
<dbReference type="EMBL" id="UYRW01012153">
    <property type="protein sequence ID" value="VDN00088.1"/>
    <property type="molecule type" value="Genomic_DNA"/>
</dbReference>
<proteinExistence type="predicted"/>
<dbReference type="InterPro" id="IPR017905">
    <property type="entry name" value="ERV/ALR_sulphydryl_oxidase"/>
</dbReference>
<evidence type="ECO:0000256" key="1">
    <source>
        <dbReference type="ARBA" id="ARBA00001974"/>
    </source>
</evidence>
<dbReference type="GO" id="GO:0006457">
    <property type="term" value="P:protein folding"/>
    <property type="evidence" value="ECO:0007669"/>
    <property type="project" value="TreeGrafter"/>
</dbReference>
<gene>
    <name evidence="9" type="ORF">NOO_LOCUS12820</name>
</gene>
<keyword evidence="5 7" id="KW-0560">Oxidoreductase</keyword>
<evidence type="ECO:0000313" key="10">
    <source>
        <dbReference type="Proteomes" id="UP000271087"/>
    </source>
</evidence>
<dbReference type="EC" id="1.8.3.2" evidence="7"/>
<dbReference type="PANTHER" id="PTHR22897">
    <property type="entry name" value="QUIESCIN Q6-RELATED SULFHYDRYL OXIDASE"/>
    <property type="match status" value="1"/>
</dbReference>
<dbReference type="PANTHER" id="PTHR22897:SF8">
    <property type="entry name" value="SULFHYDRYL OXIDASE"/>
    <property type="match status" value="1"/>
</dbReference>
<keyword evidence="2 7" id="KW-0285">Flavoprotein</keyword>
<dbReference type="SUPFAM" id="SSF69000">
    <property type="entry name" value="FAD-dependent thiol oxidase"/>
    <property type="match status" value="1"/>
</dbReference>
<reference evidence="11" key="1">
    <citation type="submission" date="2016-06" db="UniProtKB">
        <authorList>
            <consortium name="WormBaseParasite"/>
        </authorList>
    </citation>
    <scope>IDENTIFICATION</scope>
</reference>
<dbReference type="OrthoDB" id="59470at2759"/>
<dbReference type="AlphaFoldDB" id="A0A182EXC1"/>
<dbReference type="InterPro" id="IPR039798">
    <property type="entry name" value="Sulfhydryl_oxidase"/>
</dbReference>
<reference evidence="9 10" key="2">
    <citation type="submission" date="2018-08" db="EMBL/GenBank/DDBJ databases">
        <authorList>
            <person name="Laetsch R D."/>
            <person name="Stevens L."/>
            <person name="Kumar S."/>
            <person name="Blaxter L. M."/>
        </authorList>
    </citation>
    <scope>NUCLEOTIDE SEQUENCE [LARGE SCALE GENOMIC DNA]</scope>
</reference>
<evidence type="ECO:0000256" key="7">
    <source>
        <dbReference type="RuleBase" id="RU371123"/>
    </source>
</evidence>
<dbReference type="Proteomes" id="UP000271087">
    <property type="component" value="Unassembled WGS sequence"/>
</dbReference>
<evidence type="ECO:0000256" key="2">
    <source>
        <dbReference type="ARBA" id="ARBA00022630"/>
    </source>
</evidence>
<name>A0A182EXC1_ONCOC</name>
<comment type="catalytic activity">
    <reaction evidence="7">
        <text>2 R'C(R)SH + O2 = R'C(R)S-S(R)CR' + H2O2</text>
        <dbReference type="Rhea" id="RHEA:17357"/>
        <dbReference type="ChEBI" id="CHEBI:15379"/>
        <dbReference type="ChEBI" id="CHEBI:16240"/>
        <dbReference type="ChEBI" id="CHEBI:16520"/>
        <dbReference type="ChEBI" id="CHEBI:17412"/>
        <dbReference type="EC" id="1.8.3.2"/>
    </reaction>
</comment>
<keyword evidence="6" id="KW-1015">Disulfide bond</keyword>
<accession>A0A182EXC1</accession>
<evidence type="ECO:0000256" key="3">
    <source>
        <dbReference type="ARBA" id="ARBA00022729"/>
    </source>
</evidence>
<organism evidence="11">
    <name type="scientific">Onchocerca ochengi</name>
    <name type="common">Filarial nematode worm</name>
    <dbReference type="NCBI Taxonomy" id="42157"/>
    <lineage>
        <taxon>Eukaryota</taxon>
        <taxon>Metazoa</taxon>
        <taxon>Ecdysozoa</taxon>
        <taxon>Nematoda</taxon>
        <taxon>Chromadorea</taxon>
        <taxon>Rhabditida</taxon>
        <taxon>Spirurina</taxon>
        <taxon>Spiruromorpha</taxon>
        <taxon>Filarioidea</taxon>
        <taxon>Onchocercidae</taxon>
        <taxon>Onchocerca</taxon>
    </lineage>
</organism>
<evidence type="ECO:0000256" key="5">
    <source>
        <dbReference type="ARBA" id="ARBA00023002"/>
    </source>
</evidence>